<evidence type="ECO:0000313" key="2">
    <source>
        <dbReference type="EMBL" id="SFN51359.1"/>
    </source>
</evidence>
<dbReference type="EMBL" id="FOVN01000001">
    <property type="protein sequence ID" value="SFN51359.1"/>
    <property type="molecule type" value="Genomic_DNA"/>
</dbReference>
<keyword evidence="1" id="KW-1133">Transmembrane helix</keyword>
<organism evidence="2 3">
    <name type="scientific">Bizionia echini</name>
    <dbReference type="NCBI Taxonomy" id="649333"/>
    <lineage>
        <taxon>Bacteria</taxon>
        <taxon>Pseudomonadati</taxon>
        <taxon>Bacteroidota</taxon>
        <taxon>Flavobacteriia</taxon>
        <taxon>Flavobacteriales</taxon>
        <taxon>Flavobacteriaceae</taxon>
        <taxon>Bizionia</taxon>
    </lineage>
</organism>
<dbReference type="STRING" id="649333.SAMN04487989_101930"/>
<feature type="transmembrane region" description="Helical" evidence="1">
    <location>
        <begin position="74"/>
        <end position="93"/>
    </location>
</feature>
<keyword evidence="3" id="KW-1185">Reference proteome</keyword>
<dbReference type="InterPro" id="IPR025250">
    <property type="entry name" value="DUF4199"/>
</dbReference>
<name>A0A1I4ZMZ9_9FLAO</name>
<gene>
    <name evidence="2" type="ORF">SAMN04487989_101930</name>
</gene>
<dbReference type="RefSeq" id="WP_092206447.1">
    <property type="nucleotide sequence ID" value="NZ_FOVN01000001.1"/>
</dbReference>
<evidence type="ECO:0008006" key="4">
    <source>
        <dbReference type="Google" id="ProtNLM"/>
    </source>
</evidence>
<reference evidence="3" key="1">
    <citation type="submission" date="2016-10" db="EMBL/GenBank/DDBJ databases">
        <authorList>
            <person name="Varghese N."/>
            <person name="Submissions S."/>
        </authorList>
    </citation>
    <scope>NUCLEOTIDE SEQUENCE [LARGE SCALE GENOMIC DNA]</scope>
    <source>
        <strain evidence="3">DSM 23925</strain>
    </source>
</reference>
<dbReference type="AlphaFoldDB" id="A0A1I4ZMZ9"/>
<keyword evidence="1" id="KW-0812">Transmembrane</keyword>
<accession>A0A1I4ZMZ9</accession>
<sequence>MKSTVKKFGVYSSTLLIILFSFSFLIEDYMNYTISEVFGYVSIILALSVIYFGIKSYRDTINNGIISFSKALTLGLLISICAAITFGLINVIYTEYINPDFINEYYAHYVEQFRENLDPAEFEEKLKELESEKELFKNPFIGFTVMALTALIIGFIISLISGLILQRKSK</sequence>
<proteinExistence type="predicted"/>
<feature type="transmembrane region" description="Helical" evidence="1">
    <location>
        <begin position="37"/>
        <end position="54"/>
    </location>
</feature>
<protein>
    <recommendedName>
        <fullName evidence="4">DUF4199 domain-containing protein</fullName>
    </recommendedName>
</protein>
<dbReference type="OrthoDB" id="6384283at2"/>
<dbReference type="Pfam" id="PF13858">
    <property type="entry name" value="DUF4199"/>
    <property type="match status" value="1"/>
</dbReference>
<evidence type="ECO:0000256" key="1">
    <source>
        <dbReference type="SAM" id="Phobius"/>
    </source>
</evidence>
<feature type="transmembrane region" description="Helical" evidence="1">
    <location>
        <begin position="7"/>
        <end position="25"/>
    </location>
</feature>
<keyword evidence="1" id="KW-0472">Membrane</keyword>
<evidence type="ECO:0000313" key="3">
    <source>
        <dbReference type="Proteomes" id="UP000198705"/>
    </source>
</evidence>
<feature type="transmembrane region" description="Helical" evidence="1">
    <location>
        <begin position="140"/>
        <end position="165"/>
    </location>
</feature>
<dbReference type="Proteomes" id="UP000198705">
    <property type="component" value="Unassembled WGS sequence"/>
</dbReference>